<feature type="transmembrane region" description="Helical" evidence="2">
    <location>
        <begin position="146"/>
        <end position="166"/>
    </location>
</feature>
<dbReference type="SUPFAM" id="SSF46894">
    <property type="entry name" value="C-terminal effector domain of the bipartite response regulators"/>
    <property type="match status" value="1"/>
</dbReference>
<feature type="transmembrane region" description="Helical" evidence="2">
    <location>
        <begin position="38"/>
        <end position="61"/>
    </location>
</feature>
<gene>
    <name evidence="3" type="ORF">SAMN04487910_3267</name>
</gene>
<keyword evidence="1" id="KW-0175">Coiled coil</keyword>
<reference evidence="3 4" key="1">
    <citation type="submission" date="2016-10" db="EMBL/GenBank/DDBJ databases">
        <authorList>
            <person name="de Groot N.N."/>
        </authorList>
    </citation>
    <scope>NUCLEOTIDE SEQUENCE [LARGE SCALE GENOMIC DNA]</scope>
    <source>
        <strain evidence="3 4">DSM 25232</strain>
    </source>
</reference>
<feature type="transmembrane region" description="Helical" evidence="2">
    <location>
        <begin position="178"/>
        <end position="199"/>
    </location>
</feature>
<sequence length="381" mass="43603">MYVTLEYYVTAIVCLITAFVIHRIYYKEKVKNQTSISISGIKWFGFAIFLWGFGALMNIILVQLVDIEKTNKIVIYLGVFISLTNSLSILLSLPSIEHQRERNIMVRLVQRFSEKEFVTLFSGVLLMIAFVFIVASYSNTEISNNFIWLIDIPISLIVAFALLNELSKAFANRAMKFMVVPCFLLFVLIVIAVTHRIIPQDKMLGYIDQEFWSLLGVITGVSFKFLFILLFSILLYSWKFLSEKELKQTELEILTTKKEELLNQNQKLVIANESHLDTITTLQRRLKENELKISSLEESTRIALSDRQKEVLGNLGICGSSKSYTEIAEAMNISLDGFQTHIYQIKKVLKISGADGKEQLITFAKTNELLKYASIQHKSTD</sequence>
<feature type="coiled-coil region" evidence="1">
    <location>
        <begin position="244"/>
        <end position="299"/>
    </location>
</feature>
<feature type="transmembrane region" description="Helical" evidence="2">
    <location>
        <begin position="117"/>
        <end position="140"/>
    </location>
</feature>
<evidence type="ECO:0000256" key="2">
    <source>
        <dbReference type="SAM" id="Phobius"/>
    </source>
</evidence>
<evidence type="ECO:0000313" key="4">
    <source>
        <dbReference type="Proteomes" id="UP000198521"/>
    </source>
</evidence>
<dbReference type="STRING" id="1038014.SAMN04487910_3267"/>
<name>A0A1H7T3X0_AQUAM</name>
<keyword evidence="2" id="KW-0812">Transmembrane</keyword>
<dbReference type="InterPro" id="IPR016032">
    <property type="entry name" value="Sig_transdc_resp-reg_C-effctor"/>
</dbReference>
<keyword evidence="2" id="KW-1133">Transmembrane helix</keyword>
<evidence type="ECO:0000256" key="1">
    <source>
        <dbReference type="SAM" id="Coils"/>
    </source>
</evidence>
<accession>A0A1H7T3X0</accession>
<feature type="transmembrane region" description="Helical" evidence="2">
    <location>
        <begin position="211"/>
        <end position="238"/>
    </location>
</feature>
<proteinExistence type="predicted"/>
<evidence type="ECO:0000313" key="3">
    <source>
        <dbReference type="EMBL" id="SEL79189.1"/>
    </source>
</evidence>
<dbReference type="Gene3D" id="1.10.10.10">
    <property type="entry name" value="Winged helix-like DNA-binding domain superfamily/Winged helix DNA-binding domain"/>
    <property type="match status" value="1"/>
</dbReference>
<dbReference type="OrthoDB" id="1185174at2"/>
<dbReference type="AlphaFoldDB" id="A0A1H7T3X0"/>
<dbReference type="GO" id="GO:0003677">
    <property type="term" value="F:DNA binding"/>
    <property type="evidence" value="ECO:0007669"/>
    <property type="project" value="InterPro"/>
</dbReference>
<feature type="transmembrane region" description="Helical" evidence="2">
    <location>
        <begin position="6"/>
        <end position="26"/>
    </location>
</feature>
<dbReference type="GO" id="GO:0006355">
    <property type="term" value="P:regulation of DNA-templated transcription"/>
    <property type="evidence" value="ECO:0007669"/>
    <property type="project" value="InterPro"/>
</dbReference>
<keyword evidence="4" id="KW-1185">Reference proteome</keyword>
<dbReference type="EMBL" id="FOAB01000006">
    <property type="protein sequence ID" value="SEL79189.1"/>
    <property type="molecule type" value="Genomic_DNA"/>
</dbReference>
<keyword evidence="2" id="KW-0472">Membrane</keyword>
<feature type="transmembrane region" description="Helical" evidence="2">
    <location>
        <begin position="73"/>
        <end position="96"/>
    </location>
</feature>
<evidence type="ECO:0008006" key="5">
    <source>
        <dbReference type="Google" id="ProtNLM"/>
    </source>
</evidence>
<dbReference type="InterPro" id="IPR036388">
    <property type="entry name" value="WH-like_DNA-bd_sf"/>
</dbReference>
<dbReference type="Proteomes" id="UP000198521">
    <property type="component" value="Unassembled WGS sequence"/>
</dbReference>
<protein>
    <recommendedName>
        <fullName evidence="5">HTH luxR-type domain-containing protein</fullName>
    </recommendedName>
</protein>
<organism evidence="3 4">
    <name type="scientific">Aquimarina amphilecti</name>
    <dbReference type="NCBI Taxonomy" id="1038014"/>
    <lineage>
        <taxon>Bacteria</taxon>
        <taxon>Pseudomonadati</taxon>
        <taxon>Bacteroidota</taxon>
        <taxon>Flavobacteriia</taxon>
        <taxon>Flavobacteriales</taxon>
        <taxon>Flavobacteriaceae</taxon>
        <taxon>Aquimarina</taxon>
    </lineage>
</organism>
<dbReference type="RefSeq" id="WP_091410451.1">
    <property type="nucleotide sequence ID" value="NZ_FOAB01000006.1"/>
</dbReference>